<protein>
    <submittedName>
        <fullName evidence="2">Uncharacterized protein</fullName>
    </submittedName>
</protein>
<proteinExistence type="predicted"/>
<dbReference type="AlphaFoldDB" id="A0AAN7SDH2"/>
<reference evidence="3" key="1">
    <citation type="submission" date="2023-01" db="EMBL/GenBank/DDBJ databases">
        <title>Key to firefly adult light organ development and bioluminescence: homeobox transcription factors regulate luciferase expression and transportation to peroxisome.</title>
        <authorList>
            <person name="Fu X."/>
        </authorList>
    </citation>
    <scope>NUCLEOTIDE SEQUENCE [LARGE SCALE GENOMIC DNA]</scope>
</reference>
<evidence type="ECO:0000313" key="2">
    <source>
        <dbReference type="EMBL" id="KAK4886456.1"/>
    </source>
</evidence>
<keyword evidence="3" id="KW-1185">Reference proteome</keyword>
<sequence>MPITRAGGSVEEARGALDQRVGGDDGVAGVSGGTTAGVNVSVEDLISLVVTAMKETRVLDTKRISNAEIAALLPEFSGSSDEDATIWFQRMDTIRAAHELTDAVMVVVLATKLRGTALAWFHSKPSYAAMTYEHKTLKGVKFGLLRFTTYTEKKSSYLLELLNNSSKHLT</sequence>
<feature type="compositionally biased region" description="Basic and acidic residues" evidence="1">
    <location>
        <begin position="11"/>
        <end position="21"/>
    </location>
</feature>
<comment type="caution">
    <text evidence="2">The sequence shown here is derived from an EMBL/GenBank/DDBJ whole genome shotgun (WGS) entry which is preliminary data.</text>
</comment>
<evidence type="ECO:0000256" key="1">
    <source>
        <dbReference type="SAM" id="MobiDB-lite"/>
    </source>
</evidence>
<accession>A0AAN7SDH2</accession>
<feature type="region of interest" description="Disordered" evidence="1">
    <location>
        <begin position="1"/>
        <end position="21"/>
    </location>
</feature>
<organism evidence="2 3">
    <name type="scientific">Aquatica leii</name>
    <dbReference type="NCBI Taxonomy" id="1421715"/>
    <lineage>
        <taxon>Eukaryota</taxon>
        <taxon>Metazoa</taxon>
        <taxon>Ecdysozoa</taxon>
        <taxon>Arthropoda</taxon>
        <taxon>Hexapoda</taxon>
        <taxon>Insecta</taxon>
        <taxon>Pterygota</taxon>
        <taxon>Neoptera</taxon>
        <taxon>Endopterygota</taxon>
        <taxon>Coleoptera</taxon>
        <taxon>Polyphaga</taxon>
        <taxon>Elateriformia</taxon>
        <taxon>Elateroidea</taxon>
        <taxon>Lampyridae</taxon>
        <taxon>Luciolinae</taxon>
        <taxon>Aquatica</taxon>
    </lineage>
</organism>
<dbReference type="EMBL" id="JARPUR010000001">
    <property type="protein sequence ID" value="KAK4886456.1"/>
    <property type="molecule type" value="Genomic_DNA"/>
</dbReference>
<name>A0AAN7SDH2_9COLE</name>
<evidence type="ECO:0000313" key="3">
    <source>
        <dbReference type="Proteomes" id="UP001353858"/>
    </source>
</evidence>
<gene>
    <name evidence="2" type="ORF">RN001_002727</name>
</gene>
<dbReference type="Proteomes" id="UP001353858">
    <property type="component" value="Unassembled WGS sequence"/>
</dbReference>